<keyword evidence="5" id="KW-1185">Reference proteome</keyword>
<dbReference type="AlphaFoldDB" id="A0A6J8C6T6"/>
<dbReference type="InterPro" id="IPR011044">
    <property type="entry name" value="Quino_amine_DH_bsu"/>
</dbReference>
<dbReference type="PANTHER" id="PTHR25462">
    <property type="entry name" value="BONUS, ISOFORM C-RELATED"/>
    <property type="match status" value="1"/>
</dbReference>
<gene>
    <name evidence="4" type="ORF">MCOR_25782</name>
</gene>
<organism evidence="4 5">
    <name type="scientific">Mytilus coruscus</name>
    <name type="common">Sea mussel</name>
    <dbReference type="NCBI Taxonomy" id="42192"/>
    <lineage>
        <taxon>Eukaryota</taxon>
        <taxon>Metazoa</taxon>
        <taxon>Spiralia</taxon>
        <taxon>Lophotrochozoa</taxon>
        <taxon>Mollusca</taxon>
        <taxon>Bivalvia</taxon>
        <taxon>Autobranchia</taxon>
        <taxon>Pteriomorphia</taxon>
        <taxon>Mytilida</taxon>
        <taxon>Mytiloidea</taxon>
        <taxon>Mytilidae</taxon>
        <taxon>Mytilinae</taxon>
        <taxon>Mytilus</taxon>
    </lineage>
</organism>
<accession>A0A6J8C6T6</accession>
<keyword evidence="1" id="KW-0862">Zinc</keyword>
<feature type="domain" description="B box-type" evidence="3">
    <location>
        <begin position="65"/>
        <end position="98"/>
    </location>
</feature>
<dbReference type="PROSITE" id="PS50119">
    <property type="entry name" value="ZF_BBOX"/>
    <property type="match status" value="1"/>
</dbReference>
<proteinExistence type="predicted"/>
<protein>
    <submittedName>
        <fullName evidence="4">TRIM71</fullName>
        <ecNumber evidence="4">2.3.2.27</ecNumber>
    </submittedName>
</protein>
<keyword evidence="4" id="KW-0808">Transferase</keyword>
<dbReference type="InterPro" id="IPR015943">
    <property type="entry name" value="WD40/YVTN_repeat-like_dom_sf"/>
</dbReference>
<evidence type="ECO:0000313" key="4">
    <source>
        <dbReference type="EMBL" id="CAC5390700.1"/>
    </source>
</evidence>
<dbReference type="PANTHER" id="PTHR25462:SF296">
    <property type="entry name" value="MEIOTIC P26, ISOFORM F"/>
    <property type="match status" value="1"/>
</dbReference>
<dbReference type="InterPro" id="IPR000315">
    <property type="entry name" value="Znf_B-box"/>
</dbReference>
<sequence length="585" mass="66353">MASNVPQCEPCAEDGSYLEATRWCCECQQWLCDNCGKYHKRLAATKAHTLLSKLEYEKLPNMASAISRKCHKHSDKDLEFYCSNHISAICFSCMKEEHALCKSVNKLRDVATGIKSSAAVTDIMATLEDFVDVFEKLQEDRKKNKDKLKAAKDIIDAKVQNLLDENQKYLKQLATDLQSEVYKKYTEEASSLDLEIDTYKIKRSVLEKKLFDVKTMVEYASDEQMVLSLEDINRDVSKHEEYLQSLNGHVFTKTLAVDLNLNALHLNDSVPSFGHVSVQSVKCPVRLTGKNKAMVATNLSQTAKSIDDVQRKAEARPFDDTFILVRQFAIPLLRAQKQNVIRDIKCLPNGYLAMTDSENNRVLIIDQNGSTMLQESLQGSPRCLTFTKDGRIAVTLFDQQKVLIWNPYQPSKKENIDVNDECTGIACVNDILIINCQRRGLLFYNVMDTKSTRLTEYTGKLDIHELSVDNLCIYKSKTNDFITLNINSGVEKKRFKVYSKMPSCLAKDDVDNFYIIDSSNAIRKIDTKTCKSEIVLDVSCGINKPQAVATFVEKSRGFMPSQRVTKFYLFVVNNGGSSILMFQKK</sequence>
<dbReference type="InterPro" id="IPR047153">
    <property type="entry name" value="TRIM45/56/19-like"/>
</dbReference>
<dbReference type="OrthoDB" id="6270329at2759"/>
<feature type="coiled-coil region" evidence="2">
    <location>
        <begin position="134"/>
        <end position="202"/>
    </location>
</feature>
<dbReference type="SUPFAM" id="SSF57845">
    <property type="entry name" value="B-box zinc-binding domain"/>
    <property type="match status" value="1"/>
</dbReference>
<dbReference type="GO" id="GO:0008270">
    <property type="term" value="F:zinc ion binding"/>
    <property type="evidence" value="ECO:0007669"/>
    <property type="project" value="UniProtKB-KW"/>
</dbReference>
<keyword evidence="1" id="KW-0863">Zinc-finger</keyword>
<dbReference type="EMBL" id="CACVKT020004598">
    <property type="protein sequence ID" value="CAC5390700.1"/>
    <property type="molecule type" value="Genomic_DNA"/>
</dbReference>
<dbReference type="SUPFAM" id="SSF50969">
    <property type="entry name" value="YVTN repeat-like/Quinoprotein amine dehydrogenase"/>
    <property type="match status" value="1"/>
</dbReference>
<dbReference type="EC" id="2.3.2.27" evidence="4"/>
<evidence type="ECO:0000256" key="2">
    <source>
        <dbReference type="SAM" id="Coils"/>
    </source>
</evidence>
<keyword evidence="1" id="KW-0479">Metal-binding</keyword>
<evidence type="ECO:0000313" key="5">
    <source>
        <dbReference type="Proteomes" id="UP000507470"/>
    </source>
</evidence>
<keyword evidence="4" id="KW-0012">Acyltransferase</keyword>
<dbReference type="Proteomes" id="UP000507470">
    <property type="component" value="Unassembled WGS sequence"/>
</dbReference>
<dbReference type="Gene3D" id="3.30.160.60">
    <property type="entry name" value="Classic Zinc Finger"/>
    <property type="match status" value="1"/>
</dbReference>
<dbReference type="GO" id="GO:0061630">
    <property type="term" value="F:ubiquitin protein ligase activity"/>
    <property type="evidence" value="ECO:0007669"/>
    <property type="project" value="UniProtKB-EC"/>
</dbReference>
<reference evidence="4 5" key="1">
    <citation type="submission" date="2020-06" db="EMBL/GenBank/DDBJ databases">
        <authorList>
            <person name="Li R."/>
            <person name="Bekaert M."/>
        </authorList>
    </citation>
    <scope>NUCLEOTIDE SEQUENCE [LARGE SCALE GENOMIC DNA]</scope>
    <source>
        <strain evidence="5">wild</strain>
    </source>
</reference>
<evidence type="ECO:0000259" key="3">
    <source>
        <dbReference type="PROSITE" id="PS50119"/>
    </source>
</evidence>
<evidence type="ECO:0000256" key="1">
    <source>
        <dbReference type="PROSITE-ProRule" id="PRU00024"/>
    </source>
</evidence>
<name>A0A6J8C6T6_MYTCO</name>
<dbReference type="Gene3D" id="2.130.10.10">
    <property type="entry name" value="YVTN repeat-like/Quinoprotein amine dehydrogenase"/>
    <property type="match status" value="1"/>
</dbReference>
<keyword evidence="2" id="KW-0175">Coiled coil</keyword>